<dbReference type="InterPro" id="IPR009061">
    <property type="entry name" value="DNA-bd_dom_put_sf"/>
</dbReference>
<keyword evidence="5" id="KW-1185">Reference proteome</keyword>
<dbReference type="GO" id="GO:0003677">
    <property type="term" value="F:DNA binding"/>
    <property type="evidence" value="ECO:0007669"/>
    <property type="project" value="UniProtKB-KW"/>
</dbReference>
<dbReference type="Proteomes" id="UP001163947">
    <property type="component" value="Chromosome"/>
</dbReference>
<dbReference type="Pfam" id="PF13411">
    <property type="entry name" value="MerR_1"/>
    <property type="match status" value="1"/>
</dbReference>
<dbReference type="GeneID" id="83619361"/>
<evidence type="ECO:0000313" key="3">
    <source>
        <dbReference type="EMBL" id="GES38110.1"/>
    </source>
</evidence>
<dbReference type="PROSITE" id="PS00552">
    <property type="entry name" value="HTH_MERR_1"/>
    <property type="match status" value="1"/>
</dbReference>
<dbReference type="PROSITE" id="PS50937">
    <property type="entry name" value="HTH_MERR_2"/>
    <property type="match status" value="1"/>
</dbReference>
<dbReference type="AlphaFoldDB" id="A0A059MJI6"/>
<evidence type="ECO:0000313" key="5">
    <source>
        <dbReference type="Proteomes" id="UP000325466"/>
    </source>
</evidence>
<reference evidence="3" key="2">
    <citation type="submission" date="2019-10" db="EMBL/GenBank/DDBJ databases">
        <title>Draft genome sequence of Rhodococcus aetherivorans JCM 14343.</title>
        <authorList>
            <person name="Inoue D."/>
            <person name="Nakazawa M."/>
            <person name="Yamamoto N."/>
            <person name="Sei K."/>
            <person name="Ike M."/>
        </authorList>
    </citation>
    <scope>NUCLEOTIDE SEQUENCE</scope>
    <source>
        <strain evidence="3">JCM 14343</strain>
    </source>
</reference>
<dbReference type="InterPro" id="IPR000551">
    <property type="entry name" value="MerR-type_HTH_dom"/>
</dbReference>
<dbReference type="SMART" id="SM00422">
    <property type="entry name" value="HTH_MERR"/>
    <property type="match status" value="1"/>
</dbReference>
<dbReference type="GO" id="GO:0003700">
    <property type="term" value="F:DNA-binding transcription factor activity"/>
    <property type="evidence" value="ECO:0007669"/>
    <property type="project" value="InterPro"/>
</dbReference>
<keyword evidence="1" id="KW-0238">DNA-binding</keyword>
<sequence length="140" mass="15500">MTTAPSATTVATIAEAAERTGLTTHTLRYYERDGLMLREIGRSSSGHRLYTEDDLSWVVLLTRLRATGMPIREIREYAALCRAGGGNEQDRLALLRAHRARVLTQLDEVTEHLAAIDGKIEIYLSRTSGRDDGPCESARA</sequence>
<accession>A0A059MJI6</accession>
<reference evidence="4" key="3">
    <citation type="submission" date="2022-09" db="EMBL/GenBank/DDBJ databases">
        <title>The genome sequence of Rhodococcus aetherivorans N1.</title>
        <authorList>
            <person name="Jiang W."/>
        </authorList>
    </citation>
    <scope>NUCLEOTIDE SEQUENCE</scope>
    <source>
        <strain evidence="4">N1</strain>
    </source>
</reference>
<feature type="domain" description="HTH merR-type" evidence="2">
    <location>
        <begin position="12"/>
        <end position="80"/>
    </location>
</feature>
<gene>
    <name evidence="4" type="ORF">OCS65_03050</name>
    <name evidence="3" type="ORF">RAJCM14343_3370</name>
</gene>
<evidence type="ECO:0000313" key="4">
    <source>
        <dbReference type="EMBL" id="UYF94768.1"/>
    </source>
</evidence>
<dbReference type="Proteomes" id="UP000325466">
    <property type="component" value="Unassembled WGS sequence"/>
</dbReference>
<dbReference type="CDD" id="cd01109">
    <property type="entry name" value="HTH_YyaN"/>
    <property type="match status" value="1"/>
</dbReference>
<dbReference type="PANTHER" id="PTHR30204:SF98">
    <property type="entry name" value="HTH-TYPE TRANSCRIPTIONAL REGULATOR ADHR"/>
    <property type="match status" value="1"/>
</dbReference>
<dbReference type="Gene3D" id="1.10.1660.10">
    <property type="match status" value="1"/>
</dbReference>
<name>A0A059MJI6_9NOCA</name>
<evidence type="ECO:0000259" key="2">
    <source>
        <dbReference type="PROSITE" id="PS50937"/>
    </source>
</evidence>
<dbReference type="SUPFAM" id="SSF46955">
    <property type="entry name" value="Putative DNA-binding domain"/>
    <property type="match status" value="1"/>
</dbReference>
<evidence type="ECO:0000313" key="6">
    <source>
        <dbReference type="Proteomes" id="UP001163947"/>
    </source>
</evidence>
<evidence type="ECO:0000256" key="1">
    <source>
        <dbReference type="ARBA" id="ARBA00023125"/>
    </source>
</evidence>
<organism evidence="4 6">
    <name type="scientific">Rhodococcus aetherivorans</name>
    <dbReference type="NCBI Taxonomy" id="191292"/>
    <lineage>
        <taxon>Bacteria</taxon>
        <taxon>Bacillati</taxon>
        <taxon>Actinomycetota</taxon>
        <taxon>Actinomycetes</taxon>
        <taxon>Mycobacteriales</taxon>
        <taxon>Nocardiaceae</taxon>
        <taxon>Rhodococcus</taxon>
    </lineage>
</organism>
<dbReference type="InterPro" id="IPR047057">
    <property type="entry name" value="MerR_fam"/>
</dbReference>
<dbReference type="RefSeq" id="WP_029546595.1">
    <property type="nucleotide sequence ID" value="NZ_BAAAYP010000066.1"/>
</dbReference>
<protein>
    <submittedName>
        <fullName evidence="4">MerR family transcriptional regulator</fullName>
    </submittedName>
    <submittedName>
        <fullName evidence="3">Transcriptional regulator, MerR family</fullName>
    </submittedName>
</protein>
<dbReference type="PANTHER" id="PTHR30204">
    <property type="entry name" value="REDOX-CYCLING DRUG-SENSING TRANSCRIPTIONAL ACTIVATOR SOXR"/>
    <property type="match status" value="1"/>
</dbReference>
<dbReference type="EMBL" id="CP106982">
    <property type="protein sequence ID" value="UYF94768.1"/>
    <property type="molecule type" value="Genomic_DNA"/>
</dbReference>
<dbReference type="EMBL" id="BLAH01000091">
    <property type="protein sequence ID" value="GES38110.1"/>
    <property type="molecule type" value="Genomic_DNA"/>
</dbReference>
<reference evidence="3 5" key="1">
    <citation type="journal article" date="2018" name="Biodegradation">
        <title>1,4-Dioxane degradation characteristics of Rhodococcus aetherivorans JCM 14343.</title>
        <authorList>
            <person name="Inoue D."/>
            <person name="Tsunoda T."/>
            <person name="Yamamoto N."/>
            <person name="Ike M."/>
            <person name="Sei K."/>
        </authorList>
    </citation>
    <scope>NUCLEOTIDE SEQUENCE [LARGE SCALE GENOMIC DNA]</scope>
    <source>
        <strain evidence="3 5">JCM 14343</strain>
    </source>
</reference>
<proteinExistence type="predicted"/>